<dbReference type="EMBL" id="JAGGMV010000001">
    <property type="protein sequence ID" value="MBP2201180.1"/>
    <property type="molecule type" value="Genomic_DNA"/>
</dbReference>
<proteinExistence type="predicted"/>
<dbReference type="OrthoDB" id="15033at2157"/>
<dbReference type="Pfam" id="PF13531">
    <property type="entry name" value="SBP_bac_11"/>
    <property type="match status" value="1"/>
</dbReference>
<sequence length="282" mass="31934">MKKNLFLVLGLISLTLLFSGCVSSGDGTNTGAKTVLTVYSCGGPTEALTEVNKVFEQKYDCKIEFTGANAGKLEKALEGGAYADVFLPRTIIFSQQLVDLDLMNPDYKVYQFTDWVILTKKGNPKNIQSLADLNREDVKVYTDSKSSIPTKKAMINQSELIDSIYEKSSKDFDCYKKMLLEFENSEADATLVERRVTTLPEVKGRYEIVDMPREYMTPQTGIFTVGVMNYTKYPKLAYEYQNFVLGEEAEQILAKHGFVPVNTEEGQEIYNNYYKDYLKLNN</sequence>
<dbReference type="PANTHER" id="PTHR30632">
    <property type="entry name" value="MOLYBDATE-BINDING PERIPLASMIC PROTEIN"/>
    <property type="match status" value="1"/>
</dbReference>
<protein>
    <submittedName>
        <fullName evidence="1">Molybdate transport system substrate-binding protein</fullName>
    </submittedName>
</protein>
<dbReference type="RefSeq" id="WP_209590636.1">
    <property type="nucleotide sequence ID" value="NZ_JAGGMU010000001.1"/>
</dbReference>
<reference evidence="1" key="1">
    <citation type="submission" date="2021-03" db="EMBL/GenBank/DDBJ databases">
        <title>Genomic Encyclopedia of Type Strains, Phase IV (KMG-V): Genome sequencing to study the core and pangenomes of soil and plant-associated prokaryotes.</title>
        <authorList>
            <person name="Whitman W."/>
        </authorList>
    </citation>
    <scope>NUCLEOTIDE SEQUENCE</scope>
    <source>
        <strain evidence="1">C4</strain>
    </source>
</reference>
<evidence type="ECO:0000313" key="1">
    <source>
        <dbReference type="EMBL" id="MBP2201180.1"/>
    </source>
</evidence>
<gene>
    <name evidence="1" type="ORF">J3E07_000578</name>
</gene>
<evidence type="ECO:0000313" key="2">
    <source>
        <dbReference type="Proteomes" id="UP000740329"/>
    </source>
</evidence>
<dbReference type="GO" id="GO:0030973">
    <property type="term" value="F:molybdate ion binding"/>
    <property type="evidence" value="ECO:0007669"/>
    <property type="project" value="TreeGrafter"/>
</dbReference>
<dbReference type="Gene3D" id="3.40.190.10">
    <property type="entry name" value="Periplasmic binding protein-like II"/>
    <property type="match status" value="2"/>
</dbReference>
<dbReference type="AlphaFoldDB" id="A0A8J7S482"/>
<dbReference type="InterPro" id="IPR050682">
    <property type="entry name" value="ModA/WtpA"/>
</dbReference>
<name>A0A8J7S482_METVO</name>
<organism evidence="1 2">
    <name type="scientific">Methanococcus voltae</name>
    <dbReference type="NCBI Taxonomy" id="2188"/>
    <lineage>
        <taxon>Archaea</taxon>
        <taxon>Methanobacteriati</taxon>
        <taxon>Methanobacteriota</taxon>
        <taxon>Methanomada group</taxon>
        <taxon>Methanococci</taxon>
        <taxon>Methanococcales</taxon>
        <taxon>Methanococcaceae</taxon>
        <taxon>Methanococcus</taxon>
    </lineage>
</organism>
<dbReference type="PROSITE" id="PS51257">
    <property type="entry name" value="PROKAR_LIPOPROTEIN"/>
    <property type="match status" value="1"/>
</dbReference>
<comment type="caution">
    <text evidence="1">The sequence shown here is derived from an EMBL/GenBank/DDBJ whole genome shotgun (WGS) entry which is preliminary data.</text>
</comment>
<dbReference type="PANTHER" id="PTHR30632:SF0">
    <property type="entry name" value="SULFATE-BINDING PROTEIN"/>
    <property type="match status" value="1"/>
</dbReference>
<dbReference type="SUPFAM" id="SSF53850">
    <property type="entry name" value="Periplasmic binding protein-like II"/>
    <property type="match status" value="1"/>
</dbReference>
<accession>A0A8J7S482</accession>
<dbReference type="GO" id="GO:0015689">
    <property type="term" value="P:molybdate ion transport"/>
    <property type="evidence" value="ECO:0007669"/>
    <property type="project" value="TreeGrafter"/>
</dbReference>
<dbReference type="Proteomes" id="UP000740329">
    <property type="component" value="Unassembled WGS sequence"/>
</dbReference>